<reference evidence="2" key="1">
    <citation type="submission" date="2020-06" db="EMBL/GenBank/DDBJ databases">
        <title>Unique genomic features of the anaerobic methanotrophic archaea.</title>
        <authorList>
            <person name="Chadwick G.L."/>
            <person name="Skennerton C.T."/>
            <person name="Laso-Perez R."/>
            <person name="Leu A.O."/>
            <person name="Speth D.R."/>
            <person name="Yu H."/>
            <person name="Morgan-Lang C."/>
            <person name="Hatzenpichler R."/>
            <person name="Goudeau D."/>
            <person name="Malmstrom R."/>
            <person name="Brazelton W.J."/>
            <person name="Woyke T."/>
            <person name="Hallam S.J."/>
            <person name="Tyson G.W."/>
            <person name="Wegener G."/>
            <person name="Boetius A."/>
            <person name="Orphan V."/>
        </authorList>
    </citation>
    <scope>NUCLEOTIDE SEQUENCE</scope>
</reference>
<dbReference type="EMBL" id="MT631147">
    <property type="protein sequence ID" value="QNO45743.1"/>
    <property type="molecule type" value="Genomic_DNA"/>
</dbReference>
<evidence type="ECO:0000313" key="7">
    <source>
        <dbReference type="EMBL" id="QNO43326.1"/>
    </source>
</evidence>
<evidence type="ECO:0000313" key="9">
    <source>
        <dbReference type="EMBL" id="QNO45743.1"/>
    </source>
</evidence>
<accession>A0A7G9Y231</accession>
<evidence type="ECO:0000313" key="1">
    <source>
        <dbReference type="EMBL" id="QNO41551.1"/>
    </source>
</evidence>
<organism evidence="2">
    <name type="scientific">Candidatus Methanogaster sp. ANME-2c ERB4</name>
    <dbReference type="NCBI Taxonomy" id="2759911"/>
    <lineage>
        <taxon>Archaea</taxon>
        <taxon>Methanobacteriati</taxon>
        <taxon>Methanobacteriota</taxon>
        <taxon>Stenosarchaea group</taxon>
        <taxon>Methanomicrobia</taxon>
        <taxon>Methanosarcinales</taxon>
        <taxon>ANME-2 cluster</taxon>
        <taxon>Candidatus Methanogasteraceae</taxon>
        <taxon>Candidatus Methanogaster</taxon>
    </lineage>
</organism>
<dbReference type="Pfam" id="PF09979">
    <property type="entry name" value="DUF2213"/>
    <property type="match status" value="1"/>
</dbReference>
<evidence type="ECO:0000313" key="2">
    <source>
        <dbReference type="EMBL" id="QNO42065.1"/>
    </source>
</evidence>
<evidence type="ECO:0008006" key="10">
    <source>
        <dbReference type="Google" id="ProtNLM"/>
    </source>
</evidence>
<dbReference type="EMBL" id="MT630795">
    <property type="protein sequence ID" value="QNO43174.1"/>
    <property type="molecule type" value="Genomic_DNA"/>
</dbReference>
<evidence type="ECO:0000313" key="4">
    <source>
        <dbReference type="EMBL" id="QNO42685.1"/>
    </source>
</evidence>
<protein>
    <recommendedName>
        <fullName evidence="10">DUF2213 domain-containing protein</fullName>
    </recommendedName>
</protein>
<dbReference type="EMBL" id="MT630809">
    <property type="protein sequence ID" value="QNO43326.1"/>
    <property type="molecule type" value="Genomic_DNA"/>
</dbReference>
<name>A0A7G9Y231_9EURY</name>
<dbReference type="EMBL" id="MT630704">
    <property type="protein sequence ID" value="QNO42065.1"/>
    <property type="molecule type" value="Genomic_DNA"/>
</dbReference>
<dbReference type="AlphaFoldDB" id="A0A7G9Y231"/>
<dbReference type="EMBL" id="MT630785">
    <property type="protein sequence ID" value="QNO43018.1"/>
    <property type="molecule type" value="Genomic_DNA"/>
</dbReference>
<dbReference type="EMBL" id="MT631086">
    <property type="protein sequence ID" value="QNO45254.1"/>
    <property type="molecule type" value="Genomic_DNA"/>
</dbReference>
<evidence type="ECO:0000313" key="6">
    <source>
        <dbReference type="EMBL" id="QNO43174.1"/>
    </source>
</evidence>
<proteinExistence type="predicted"/>
<dbReference type="InterPro" id="IPR016913">
    <property type="entry name" value="UCP029215"/>
</dbReference>
<evidence type="ECO:0000313" key="8">
    <source>
        <dbReference type="EMBL" id="QNO45254.1"/>
    </source>
</evidence>
<sequence>MPTNKKFALATDSMQLDASGITELDGIISVPATIAKHMIQDYDGLKVLKPATELEAAAKYADRIPVTRDHPDAGIVTDRGQVLGFLKNPLYENDELKGILEISNKDLAADVKDGKLKELSIGFFCNLDNTQGTVGDAKYDAIQKDIFLNHVAIVDAGRCSIEDGCKFHIDSKNRIDSPPDPIGKLDTAIGMAENDYNSTLKDLLTEIKEMVVAGSSTGDSATIIAERDALKKELGKIVHAEKDAIITELTTLQDAKTADDLAKLDLANLKKELDMVNELRTDRLSFDGRGHGSGGKSAVDDAYAKVGR</sequence>
<dbReference type="EMBL" id="MT630729">
    <property type="protein sequence ID" value="QNO42288.1"/>
    <property type="molecule type" value="Genomic_DNA"/>
</dbReference>
<evidence type="ECO:0000313" key="3">
    <source>
        <dbReference type="EMBL" id="QNO42288.1"/>
    </source>
</evidence>
<dbReference type="EMBL" id="MT630755">
    <property type="protein sequence ID" value="QNO42685.1"/>
    <property type="molecule type" value="Genomic_DNA"/>
</dbReference>
<gene>
    <name evidence="5" type="ORF">ABGNOHFO_00037</name>
    <name evidence="6" type="ORF">AKPPFACA_00003</name>
    <name evidence="9" type="ORF">GCLFFNCO_00022</name>
    <name evidence="4" type="ORF">GKPKHNMI_00007</name>
    <name evidence="1" type="ORF">MPGNBCFJ_00015</name>
    <name evidence="2" type="ORF">NIICAKKE_00015</name>
    <name evidence="8" type="ORF">NMHAOHCN_00003</name>
    <name evidence="3" type="ORF">OEDCDHIP_00005</name>
    <name evidence="7" type="ORF">OFNMPKFA_00015</name>
</gene>
<dbReference type="EMBL" id="MT630650">
    <property type="protein sequence ID" value="QNO41551.1"/>
    <property type="molecule type" value="Genomic_DNA"/>
</dbReference>
<evidence type="ECO:0000313" key="5">
    <source>
        <dbReference type="EMBL" id="QNO43018.1"/>
    </source>
</evidence>